<accession>A0A8H5HHL5</accession>
<dbReference type="Proteomes" id="UP000518752">
    <property type="component" value="Unassembled WGS sequence"/>
</dbReference>
<feature type="region of interest" description="Disordered" evidence="1">
    <location>
        <begin position="172"/>
        <end position="229"/>
    </location>
</feature>
<proteinExistence type="predicted"/>
<comment type="caution">
    <text evidence="2">The sequence shown here is derived from an EMBL/GenBank/DDBJ whole genome shotgun (WGS) entry which is preliminary data.</text>
</comment>
<dbReference type="AlphaFoldDB" id="A0A8H5HHL5"/>
<feature type="compositionally biased region" description="Low complexity" evidence="1">
    <location>
        <begin position="195"/>
        <end position="204"/>
    </location>
</feature>
<evidence type="ECO:0000256" key="1">
    <source>
        <dbReference type="SAM" id="MobiDB-lite"/>
    </source>
</evidence>
<protein>
    <submittedName>
        <fullName evidence="2">Uncharacterized protein</fullName>
    </submittedName>
</protein>
<dbReference type="OrthoDB" id="2646043at2759"/>
<gene>
    <name evidence="2" type="ORF">D9757_006141</name>
</gene>
<sequence>MVLQQGSKQKRLPAEGVKVMRDVFMKGNLYPTGAQRADMLAKLHNLGFTWYKEENIKTYFAGARSKMRDNLPSSTPNGPEKLTITIPFDSPTSPQSAVSTSGMAISKPRKKSKRLPQFPSIRKSKVQSLAVLVKSSPDADQILINTWAGLMKADPQEVSRWRTTYLATGDLGLSSETAPAAPFTGDESDSEEEPLSLSFSQPKTAIPPPPLQPAPVEPPMAQSSLSGPTPVPVPFPVYSPSEQLLLAVNKALLSPSNEPPLPKSRSEFESLFVPYQVMMERWLENSDV</sequence>
<feature type="compositionally biased region" description="Pro residues" evidence="1">
    <location>
        <begin position="205"/>
        <end position="218"/>
    </location>
</feature>
<feature type="compositionally biased region" description="Polar residues" evidence="1">
    <location>
        <begin position="90"/>
        <end position="103"/>
    </location>
</feature>
<dbReference type="EMBL" id="JAACJN010000047">
    <property type="protein sequence ID" value="KAF5383502.1"/>
    <property type="molecule type" value="Genomic_DNA"/>
</dbReference>
<evidence type="ECO:0000313" key="3">
    <source>
        <dbReference type="Proteomes" id="UP000518752"/>
    </source>
</evidence>
<organism evidence="2 3">
    <name type="scientific">Collybiopsis confluens</name>
    <dbReference type="NCBI Taxonomy" id="2823264"/>
    <lineage>
        <taxon>Eukaryota</taxon>
        <taxon>Fungi</taxon>
        <taxon>Dikarya</taxon>
        <taxon>Basidiomycota</taxon>
        <taxon>Agaricomycotina</taxon>
        <taxon>Agaricomycetes</taxon>
        <taxon>Agaricomycetidae</taxon>
        <taxon>Agaricales</taxon>
        <taxon>Marasmiineae</taxon>
        <taxon>Omphalotaceae</taxon>
        <taxon>Collybiopsis</taxon>
    </lineage>
</organism>
<feature type="region of interest" description="Disordered" evidence="1">
    <location>
        <begin position="88"/>
        <end position="116"/>
    </location>
</feature>
<keyword evidence="3" id="KW-1185">Reference proteome</keyword>
<name>A0A8H5HHL5_9AGAR</name>
<evidence type="ECO:0000313" key="2">
    <source>
        <dbReference type="EMBL" id="KAF5383502.1"/>
    </source>
</evidence>
<reference evidence="2 3" key="1">
    <citation type="journal article" date="2020" name="ISME J.">
        <title>Uncovering the hidden diversity of litter-decomposition mechanisms in mushroom-forming fungi.</title>
        <authorList>
            <person name="Floudas D."/>
            <person name="Bentzer J."/>
            <person name="Ahren D."/>
            <person name="Johansson T."/>
            <person name="Persson P."/>
            <person name="Tunlid A."/>
        </authorList>
    </citation>
    <scope>NUCLEOTIDE SEQUENCE [LARGE SCALE GENOMIC DNA]</scope>
    <source>
        <strain evidence="2 3">CBS 406.79</strain>
    </source>
</reference>